<dbReference type="InterPro" id="IPR036388">
    <property type="entry name" value="WH-like_DNA-bd_sf"/>
</dbReference>
<dbReference type="KEGG" id="sus:Acid_0732"/>
<keyword evidence="1 5" id="KW-0678">Repressor</keyword>
<keyword evidence="2 5" id="KW-0805">Transcription regulation</keyword>
<keyword evidence="3 5" id="KW-0346">Stress response</keyword>
<keyword evidence="4 5" id="KW-0804">Transcription</keyword>
<evidence type="ECO:0000259" key="6">
    <source>
        <dbReference type="Pfam" id="PF01628"/>
    </source>
</evidence>
<dbReference type="SUPFAM" id="SSF46785">
    <property type="entry name" value="Winged helix' DNA-binding domain"/>
    <property type="match status" value="1"/>
</dbReference>
<dbReference type="PIRSF" id="PIRSF005485">
    <property type="entry name" value="HrcA"/>
    <property type="match status" value="1"/>
</dbReference>
<evidence type="ECO:0000256" key="3">
    <source>
        <dbReference type="ARBA" id="ARBA00023016"/>
    </source>
</evidence>
<dbReference type="OrthoDB" id="9783139at2"/>
<dbReference type="eggNOG" id="COG1420">
    <property type="taxonomic scope" value="Bacteria"/>
</dbReference>
<dbReference type="InterPro" id="IPR036390">
    <property type="entry name" value="WH_DNA-bd_sf"/>
</dbReference>
<gene>
    <name evidence="5" type="primary">hrcA</name>
    <name evidence="7" type="ordered locus">Acid_0732</name>
</gene>
<dbReference type="InParanoid" id="Q02B35"/>
<feature type="domain" description="Heat-inducible transcription repressor HrcA C-terminal" evidence="6">
    <location>
        <begin position="110"/>
        <end position="330"/>
    </location>
</feature>
<dbReference type="STRING" id="234267.Acid_0732"/>
<evidence type="ECO:0000313" key="7">
    <source>
        <dbReference type="EMBL" id="ABJ81731.1"/>
    </source>
</evidence>
<dbReference type="HOGENOM" id="CLU_050019_0_0_0"/>
<dbReference type="AlphaFoldDB" id="Q02B35"/>
<evidence type="ECO:0000256" key="4">
    <source>
        <dbReference type="ARBA" id="ARBA00023163"/>
    </source>
</evidence>
<proteinExistence type="inferred from homology"/>
<dbReference type="GO" id="GO:0045892">
    <property type="term" value="P:negative regulation of DNA-templated transcription"/>
    <property type="evidence" value="ECO:0007669"/>
    <property type="project" value="UniProtKB-UniRule"/>
</dbReference>
<dbReference type="InterPro" id="IPR023120">
    <property type="entry name" value="WHTH_transcript_rep_HrcA_IDD"/>
</dbReference>
<reference evidence="7" key="1">
    <citation type="submission" date="2006-10" db="EMBL/GenBank/DDBJ databases">
        <title>Complete sequence of Solibacter usitatus Ellin6076.</title>
        <authorList>
            <consortium name="US DOE Joint Genome Institute"/>
            <person name="Copeland A."/>
            <person name="Lucas S."/>
            <person name="Lapidus A."/>
            <person name="Barry K."/>
            <person name="Detter J.C."/>
            <person name="Glavina del Rio T."/>
            <person name="Hammon N."/>
            <person name="Israni S."/>
            <person name="Dalin E."/>
            <person name="Tice H."/>
            <person name="Pitluck S."/>
            <person name="Thompson L.S."/>
            <person name="Brettin T."/>
            <person name="Bruce D."/>
            <person name="Han C."/>
            <person name="Tapia R."/>
            <person name="Gilna P."/>
            <person name="Schmutz J."/>
            <person name="Larimer F."/>
            <person name="Land M."/>
            <person name="Hauser L."/>
            <person name="Kyrpides N."/>
            <person name="Mikhailova N."/>
            <person name="Janssen P.H."/>
            <person name="Kuske C.R."/>
            <person name="Richardson P."/>
        </authorList>
    </citation>
    <scope>NUCLEOTIDE SEQUENCE</scope>
    <source>
        <strain evidence="7">Ellin6076</strain>
    </source>
</reference>
<dbReference type="GO" id="GO:0003677">
    <property type="term" value="F:DNA binding"/>
    <property type="evidence" value="ECO:0007669"/>
    <property type="project" value="InterPro"/>
</dbReference>
<protein>
    <recommendedName>
        <fullName evidence="5">Heat-inducible transcription repressor HrcA</fullName>
    </recommendedName>
</protein>
<comment type="function">
    <text evidence="5">Negative regulator of class I heat shock genes (grpE-dnaK-dnaJ and groELS operons). Prevents heat-shock induction of these operons.</text>
</comment>
<dbReference type="InterPro" id="IPR029016">
    <property type="entry name" value="GAF-like_dom_sf"/>
</dbReference>
<comment type="similarity">
    <text evidence="5">Belongs to the HrcA family.</text>
</comment>
<dbReference type="SUPFAM" id="SSF55781">
    <property type="entry name" value="GAF domain-like"/>
    <property type="match status" value="1"/>
</dbReference>
<evidence type="ECO:0000256" key="5">
    <source>
        <dbReference type="HAMAP-Rule" id="MF_00081"/>
    </source>
</evidence>
<dbReference type="InterPro" id="IPR002571">
    <property type="entry name" value="HrcA"/>
</dbReference>
<dbReference type="Gene3D" id="3.30.390.60">
    <property type="entry name" value="Heat-inducible transcription repressor hrca homolog, domain 3"/>
    <property type="match status" value="1"/>
</dbReference>
<accession>Q02B35</accession>
<evidence type="ECO:0000256" key="1">
    <source>
        <dbReference type="ARBA" id="ARBA00022491"/>
    </source>
</evidence>
<organism evidence="7">
    <name type="scientific">Solibacter usitatus (strain Ellin6076)</name>
    <dbReference type="NCBI Taxonomy" id="234267"/>
    <lineage>
        <taxon>Bacteria</taxon>
        <taxon>Pseudomonadati</taxon>
        <taxon>Acidobacteriota</taxon>
        <taxon>Terriglobia</taxon>
        <taxon>Bryobacterales</taxon>
        <taxon>Solibacteraceae</taxon>
        <taxon>Candidatus Solibacter</taxon>
    </lineage>
</organism>
<dbReference type="PANTHER" id="PTHR34824:SF1">
    <property type="entry name" value="HEAT-INDUCIBLE TRANSCRIPTION REPRESSOR HRCA"/>
    <property type="match status" value="1"/>
</dbReference>
<dbReference type="EMBL" id="CP000473">
    <property type="protein sequence ID" value="ABJ81731.1"/>
    <property type="molecule type" value="Genomic_DNA"/>
</dbReference>
<sequence>MRTDAPLNFRYQEILTSIVRAYIDTGEPVGSRTISKLRQNTLSPASIRNVMADLADEGYLSQPHTSAGRIPTEKAFRFYVRSLTAGRFGTGESERINNEFRGLDTVGQRVERSSYILVELTKNVGIAAAIPELAQELDQIQLVPLSDRRVLMVLVTRDHMVRNRVVMLDEPTSPEELISICNFVNRNFSGWQLGKARRELLNRIAQEREMYHAVLHKLQMLYQKGLLEIDTSPEVHMEGASNLLGLDLHLTRERMRELFHALEEKQRVIELLDRFLEQPPGELAVHVGLEKAHPAMKDLALIGMTIRMASGLPAKVAVLGPMRMNYERVMAAVLQTSRALGSAQF</sequence>
<dbReference type="HAMAP" id="MF_00081">
    <property type="entry name" value="HrcA"/>
    <property type="match status" value="1"/>
</dbReference>
<dbReference type="Gene3D" id="1.10.10.10">
    <property type="entry name" value="Winged helix-like DNA-binding domain superfamily/Winged helix DNA-binding domain"/>
    <property type="match status" value="1"/>
</dbReference>
<dbReference type="InterPro" id="IPR021153">
    <property type="entry name" value="HrcA_C"/>
</dbReference>
<name>Q02B35_SOLUE</name>
<dbReference type="PANTHER" id="PTHR34824">
    <property type="entry name" value="HEAT-INDUCIBLE TRANSCRIPTION REPRESSOR HRCA"/>
    <property type="match status" value="1"/>
</dbReference>
<dbReference type="NCBIfam" id="TIGR00331">
    <property type="entry name" value="hrcA"/>
    <property type="match status" value="1"/>
</dbReference>
<dbReference type="Pfam" id="PF01628">
    <property type="entry name" value="HrcA"/>
    <property type="match status" value="1"/>
</dbReference>
<dbReference type="Gene3D" id="3.30.450.40">
    <property type="match status" value="1"/>
</dbReference>
<evidence type="ECO:0000256" key="2">
    <source>
        <dbReference type="ARBA" id="ARBA00023015"/>
    </source>
</evidence>